<organism evidence="2 3">
    <name type="scientific">Catenaria anguillulae PL171</name>
    <dbReference type="NCBI Taxonomy" id="765915"/>
    <lineage>
        <taxon>Eukaryota</taxon>
        <taxon>Fungi</taxon>
        <taxon>Fungi incertae sedis</taxon>
        <taxon>Blastocladiomycota</taxon>
        <taxon>Blastocladiomycetes</taxon>
        <taxon>Blastocladiales</taxon>
        <taxon>Catenariaceae</taxon>
        <taxon>Catenaria</taxon>
    </lineage>
</organism>
<dbReference type="Gene3D" id="1.10.510.10">
    <property type="entry name" value="Transferase(Phosphotransferase) domain 1"/>
    <property type="match status" value="1"/>
</dbReference>
<dbReference type="PANTHER" id="PTHR24347">
    <property type="entry name" value="SERINE/THREONINE-PROTEIN KINASE"/>
    <property type="match status" value="1"/>
</dbReference>
<feature type="domain" description="Protein kinase" evidence="1">
    <location>
        <begin position="1"/>
        <end position="212"/>
    </location>
</feature>
<dbReference type="AlphaFoldDB" id="A0A1Y2HZS3"/>
<dbReference type="InterPro" id="IPR011009">
    <property type="entry name" value="Kinase-like_dom_sf"/>
</dbReference>
<reference evidence="2 3" key="1">
    <citation type="submission" date="2016-07" db="EMBL/GenBank/DDBJ databases">
        <title>Pervasive Adenine N6-methylation of Active Genes in Fungi.</title>
        <authorList>
            <consortium name="DOE Joint Genome Institute"/>
            <person name="Mondo S.J."/>
            <person name="Dannebaum R.O."/>
            <person name="Kuo R.C."/>
            <person name="Labutti K."/>
            <person name="Haridas S."/>
            <person name="Kuo A."/>
            <person name="Salamov A."/>
            <person name="Ahrendt S.R."/>
            <person name="Lipzen A."/>
            <person name="Sullivan W."/>
            <person name="Andreopoulos W.B."/>
            <person name="Clum A."/>
            <person name="Lindquist E."/>
            <person name="Daum C."/>
            <person name="Ramamoorthy G.K."/>
            <person name="Gryganskyi A."/>
            <person name="Culley D."/>
            <person name="Magnuson J.K."/>
            <person name="James T.Y."/>
            <person name="O'Malley M.A."/>
            <person name="Stajich J.E."/>
            <person name="Spatafora J.W."/>
            <person name="Visel A."/>
            <person name="Grigoriev I.V."/>
        </authorList>
    </citation>
    <scope>NUCLEOTIDE SEQUENCE [LARGE SCALE GENOMIC DNA]</scope>
    <source>
        <strain evidence="2 3">PL171</strain>
    </source>
</reference>
<dbReference type="GO" id="GO:0005524">
    <property type="term" value="F:ATP binding"/>
    <property type="evidence" value="ECO:0007669"/>
    <property type="project" value="InterPro"/>
</dbReference>
<dbReference type="Pfam" id="PF00069">
    <property type="entry name" value="Pkinase"/>
    <property type="match status" value="1"/>
</dbReference>
<dbReference type="PROSITE" id="PS50011">
    <property type="entry name" value="PROTEIN_KINASE_DOM"/>
    <property type="match status" value="1"/>
</dbReference>
<evidence type="ECO:0000313" key="2">
    <source>
        <dbReference type="EMBL" id="ORZ38662.1"/>
    </source>
</evidence>
<dbReference type="SMART" id="SM00220">
    <property type="entry name" value="S_TKc"/>
    <property type="match status" value="1"/>
</dbReference>
<dbReference type="PROSITE" id="PS00108">
    <property type="entry name" value="PROTEIN_KINASE_ST"/>
    <property type="match status" value="1"/>
</dbReference>
<dbReference type="STRING" id="765915.A0A1Y2HZS3"/>
<keyword evidence="2" id="KW-0418">Kinase</keyword>
<accession>A0A1Y2HZS3</accession>
<sequence>MCVRVFANFTPDGFLTAQFLAQPNVVEVYNWAETDKSLVIVMELIEGIELGEYVYKKRPLSELDILLIGWQLLFVLAHLAKLHVVHLDLKPKNIMIEHFPDTQPLVKVVDFGVAKDLLASAPVAAPHVAGQFASHLVGNIPTAANFSSSDPHGARAVTLPLQKALDPHQIAIVKSAYSTAPARISALTPRPNYLRSMPTISVTPTTRSPWWK</sequence>
<name>A0A1Y2HZS3_9FUNG</name>
<protein>
    <submittedName>
        <fullName evidence="2">Kinase-like domain-containing protein</fullName>
    </submittedName>
</protein>
<proteinExistence type="predicted"/>
<dbReference type="SUPFAM" id="SSF56112">
    <property type="entry name" value="Protein kinase-like (PK-like)"/>
    <property type="match status" value="1"/>
</dbReference>
<dbReference type="InterPro" id="IPR000719">
    <property type="entry name" value="Prot_kinase_dom"/>
</dbReference>
<gene>
    <name evidence="2" type="ORF">BCR44DRAFT_36795</name>
</gene>
<keyword evidence="3" id="KW-1185">Reference proteome</keyword>
<dbReference type="Proteomes" id="UP000193411">
    <property type="component" value="Unassembled WGS sequence"/>
</dbReference>
<keyword evidence="2" id="KW-0808">Transferase</keyword>
<dbReference type="InterPro" id="IPR008271">
    <property type="entry name" value="Ser/Thr_kinase_AS"/>
</dbReference>
<dbReference type="EMBL" id="MCFL01000008">
    <property type="protein sequence ID" value="ORZ38662.1"/>
    <property type="molecule type" value="Genomic_DNA"/>
</dbReference>
<dbReference type="CDD" id="cd00180">
    <property type="entry name" value="PKc"/>
    <property type="match status" value="1"/>
</dbReference>
<evidence type="ECO:0000259" key="1">
    <source>
        <dbReference type="PROSITE" id="PS50011"/>
    </source>
</evidence>
<comment type="caution">
    <text evidence="2">The sequence shown here is derived from an EMBL/GenBank/DDBJ whole genome shotgun (WGS) entry which is preliminary data.</text>
</comment>
<evidence type="ECO:0000313" key="3">
    <source>
        <dbReference type="Proteomes" id="UP000193411"/>
    </source>
</evidence>
<dbReference type="GO" id="GO:0004672">
    <property type="term" value="F:protein kinase activity"/>
    <property type="evidence" value="ECO:0007669"/>
    <property type="project" value="InterPro"/>
</dbReference>